<evidence type="ECO:0000313" key="2">
    <source>
        <dbReference type="Proteomes" id="UP000324222"/>
    </source>
</evidence>
<sequence length="93" mass="10548">MVHSVPSFMVSCSARCHYKQGNPYTPLTTRVYARSPYHPFRAPHGTIWPDPTATSFPRAAPKAITALNNFRPKVLNRRLNFDSNIKSSMVRES</sequence>
<comment type="caution">
    <text evidence="1">The sequence shown here is derived from an EMBL/GenBank/DDBJ whole genome shotgun (WGS) entry which is preliminary data.</text>
</comment>
<dbReference type="EMBL" id="VSRR010126624">
    <property type="protein sequence ID" value="MPD01325.1"/>
    <property type="molecule type" value="Genomic_DNA"/>
</dbReference>
<dbReference type="Proteomes" id="UP000324222">
    <property type="component" value="Unassembled WGS sequence"/>
</dbReference>
<keyword evidence="2" id="KW-1185">Reference proteome</keyword>
<proteinExistence type="predicted"/>
<protein>
    <submittedName>
        <fullName evidence="1">Uncharacterized protein</fullName>
    </submittedName>
</protein>
<reference evidence="1 2" key="1">
    <citation type="submission" date="2019-05" db="EMBL/GenBank/DDBJ databases">
        <title>Another draft genome of Portunus trituberculatus and its Hox gene families provides insights of decapod evolution.</title>
        <authorList>
            <person name="Jeong J.-H."/>
            <person name="Song I."/>
            <person name="Kim S."/>
            <person name="Choi T."/>
            <person name="Kim D."/>
            <person name="Ryu S."/>
            <person name="Kim W."/>
        </authorList>
    </citation>
    <scope>NUCLEOTIDE SEQUENCE [LARGE SCALE GENOMIC DNA]</scope>
    <source>
        <tissue evidence="1">Muscle</tissue>
    </source>
</reference>
<organism evidence="1 2">
    <name type="scientific">Portunus trituberculatus</name>
    <name type="common">Swimming crab</name>
    <name type="synonym">Neptunus trituberculatus</name>
    <dbReference type="NCBI Taxonomy" id="210409"/>
    <lineage>
        <taxon>Eukaryota</taxon>
        <taxon>Metazoa</taxon>
        <taxon>Ecdysozoa</taxon>
        <taxon>Arthropoda</taxon>
        <taxon>Crustacea</taxon>
        <taxon>Multicrustacea</taxon>
        <taxon>Malacostraca</taxon>
        <taxon>Eumalacostraca</taxon>
        <taxon>Eucarida</taxon>
        <taxon>Decapoda</taxon>
        <taxon>Pleocyemata</taxon>
        <taxon>Brachyura</taxon>
        <taxon>Eubrachyura</taxon>
        <taxon>Portunoidea</taxon>
        <taxon>Portunidae</taxon>
        <taxon>Portuninae</taxon>
        <taxon>Portunus</taxon>
    </lineage>
</organism>
<evidence type="ECO:0000313" key="1">
    <source>
        <dbReference type="EMBL" id="MPD01325.1"/>
    </source>
</evidence>
<accession>A0A5B7K9J9</accession>
<dbReference type="AlphaFoldDB" id="A0A5B7K9J9"/>
<gene>
    <name evidence="1" type="ORF">E2C01_096845</name>
</gene>
<name>A0A5B7K9J9_PORTR</name>